<dbReference type="AlphaFoldDB" id="A0A7J0HBU4"/>
<gene>
    <name evidence="3" type="ORF">Acr_28g0012670</name>
</gene>
<keyword evidence="4" id="KW-1185">Reference proteome</keyword>
<evidence type="ECO:0000313" key="3">
    <source>
        <dbReference type="EMBL" id="GFZ20562.1"/>
    </source>
</evidence>
<reference evidence="3 4" key="1">
    <citation type="submission" date="2019-07" db="EMBL/GenBank/DDBJ databases">
        <title>De Novo Assembly of kiwifruit Actinidia rufa.</title>
        <authorList>
            <person name="Sugita-Konishi S."/>
            <person name="Sato K."/>
            <person name="Mori E."/>
            <person name="Abe Y."/>
            <person name="Kisaki G."/>
            <person name="Hamano K."/>
            <person name="Suezawa K."/>
            <person name="Otani M."/>
            <person name="Fukuda T."/>
            <person name="Manabe T."/>
            <person name="Gomi K."/>
            <person name="Tabuchi M."/>
            <person name="Akimitsu K."/>
            <person name="Kataoka I."/>
        </authorList>
    </citation>
    <scope>NUCLEOTIDE SEQUENCE [LARGE SCALE GENOMIC DNA]</scope>
    <source>
        <strain evidence="4">cv. Fuchu</strain>
    </source>
</reference>
<sequence>MRLKITRLSWPPLLRQQKTSSKASDTEKSDESDGVVESVEEESDDEDISELQQAYNQLYKESYKLANSNVKLSKRLKEALEEVDSLKKVNDDTQVEISQLKNHRKTLTDKVRFLEKDAFDRGGFKKALEDKVQKLETELANVHLSFKKFDAGSQKIDEIWNAQRTSFDMTGIGYKEKASTSSQLASKPYSTKAQGHIVIN</sequence>
<evidence type="ECO:0000256" key="2">
    <source>
        <dbReference type="SAM" id="MobiDB-lite"/>
    </source>
</evidence>
<feature type="compositionally biased region" description="Acidic residues" evidence="2">
    <location>
        <begin position="32"/>
        <end position="49"/>
    </location>
</feature>
<dbReference type="Proteomes" id="UP000585474">
    <property type="component" value="Unassembled WGS sequence"/>
</dbReference>
<protein>
    <submittedName>
        <fullName evidence="3">Uncharacterized protein</fullName>
    </submittedName>
</protein>
<dbReference type="OrthoDB" id="1111569at2759"/>
<comment type="caution">
    <text evidence="3">The sequence shown here is derived from an EMBL/GenBank/DDBJ whole genome shotgun (WGS) entry which is preliminary data.</text>
</comment>
<keyword evidence="1" id="KW-0175">Coiled coil</keyword>
<organism evidence="3 4">
    <name type="scientific">Actinidia rufa</name>
    <dbReference type="NCBI Taxonomy" id="165716"/>
    <lineage>
        <taxon>Eukaryota</taxon>
        <taxon>Viridiplantae</taxon>
        <taxon>Streptophyta</taxon>
        <taxon>Embryophyta</taxon>
        <taxon>Tracheophyta</taxon>
        <taxon>Spermatophyta</taxon>
        <taxon>Magnoliopsida</taxon>
        <taxon>eudicotyledons</taxon>
        <taxon>Gunneridae</taxon>
        <taxon>Pentapetalae</taxon>
        <taxon>asterids</taxon>
        <taxon>Ericales</taxon>
        <taxon>Actinidiaceae</taxon>
        <taxon>Actinidia</taxon>
    </lineage>
</organism>
<name>A0A7J0HBU4_9ERIC</name>
<evidence type="ECO:0000256" key="1">
    <source>
        <dbReference type="SAM" id="Coils"/>
    </source>
</evidence>
<dbReference type="Gene3D" id="1.20.5.340">
    <property type="match status" value="1"/>
</dbReference>
<feature type="region of interest" description="Disordered" evidence="2">
    <location>
        <begin position="1"/>
        <end position="49"/>
    </location>
</feature>
<proteinExistence type="predicted"/>
<dbReference type="EMBL" id="BJWL01000028">
    <property type="protein sequence ID" value="GFZ20562.1"/>
    <property type="molecule type" value="Genomic_DNA"/>
</dbReference>
<feature type="coiled-coil region" evidence="1">
    <location>
        <begin position="69"/>
        <end position="145"/>
    </location>
</feature>
<evidence type="ECO:0000313" key="4">
    <source>
        <dbReference type="Proteomes" id="UP000585474"/>
    </source>
</evidence>
<accession>A0A7J0HBU4</accession>